<gene>
    <name evidence="1" type="ORF">KXV57_003108</name>
</gene>
<protein>
    <submittedName>
        <fullName evidence="1">Uncharacterized protein</fullName>
    </submittedName>
</protein>
<comment type="caution">
    <text evidence="1">The sequence shown here is derived from an EMBL/GenBank/DDBJ whole genome shotgun (WGS) entry which is preliminary data.</text>
</comment>
<organism evidence="1 2">
    <name type="scientific">Aspergillus fumigatus</name>
    <name type="common">Neosartorya fumigata</name>
    <dbReference type="NCBI Taxonomy" id="746128"/>
    <lineage>
        <taxon>Eukaryota</taxon>
        <taxon>Fungi</taxon>
        <taxon>Dikarya</taxon>
        <taxon>Ascomycota</taxon>
        <taxon>Pezizomycotina</taxon>
        <taxon>Eurotiomycetes</taxon>
        <taxon>Eurotiomycetidae</taxon>
        <taxon>Eurotiales</taxon>
        <taxon>Aspergillaceae</taxon>
        <taxon>Aspergillus</taxon>
        <taxon>Aspergillus subgen. Fumigati</taxon>
    </lineage>
</organism>
<proteinExistence type="predicted"/>
<name>A0A8H4MQW7_ASPFM</name>
<accession>A0A8H4MQW7</accession>
<dbReference type="AlphaFoldDB" id="A0A8H4MQW7"/>
<evidence type="ECO:0000313" key="2">
    <source>
        <dbReference type="Proteomes" id="UP000813423"/>
    </source>
</evidence>
<dbReference type="OMA" id="FAPYESG"/>
<evidence type="ECO:0000313" key="1">
    <source>
        <dbReference type="EMBL" id="KAH1911403.1"/>
    </source>
</evidence>
<sequence>MASTDKPQILLLCLSFRDFLDETYSPLFNSLVEVAHVKRAKTASGAIRALASTSFKAVIIADEGLTERNTANQEVLGRVKTYIENGGLAIVGLHFPNFTPMDRFTAFFRAFGLPWKDGDYHRTTFQLNPSATLPESTKPASLPGPYSMKALHVTNARPLEKIFVPTEGAMTQSHVFAPGYVDQAQAAVVGARLGSGHLVYCGDVNGEDGSNQLMLALCGF</sequence>
<dbReference type="Proteomes" id="UP000813423">
    <property type="component" value="Unassembled WGS sequence"/>
</dbReference>
<dbReference type="EMBL" id="JAIBSC010000002">
    <property type="protein sequence ID" value="KAH1911403.1"/>
    <property type="molecule type" value="Genomic_DNA"/>
</dbReference>
<reference evidence="1" key="1">
    <citation type="submission" date="2021-08" db="EMBL/GenBank/DDBJ databases">
        <title>Global Aspergillus fumigatus from environmental and clinical sources.</title>
        <authorList>
            <person name="Barber A."/>
            <person name="Sae-Ong T."/>
        </authorList>
    </citation>
    <scope>NUCLEOTIDE SEQUENCE</scope>
    <source>
        <strain evidence="1">NRZ-2016-071</strain>
    </source>
</reference>